<dbReference type="PROSITE" id="PS50106">
    <property type="entry name" value="PDZ"/>
    <property type="match status" value="1"/>
</dbReference>
<evidence type="ECO:0000313" key="10">
    <source>
        <dbReference type="Proteomes" id="UP000590811"/>
    </source>
</evidence>
<dbReference type="InterPro" id="IPR051201">
    <property type="entry name" value="Chloro_Bact_Ser_Proteases"/>
</dbReference>
<dbReference type="GO" id="GO:0006508">
    <property type="term" value="P:proteolysis"/>
    <property type="evidence" value="ECO:0007669"/>
    <property type="project" value="UniProtKB-KW"/>
</dbReference>
<comment type="similarity">
    <text evidence="1">Belongs to the peptidase S1C family.</text>
</comment>
<keyword evidence="5" id="KW-0812">Transmembrane</keyword>
<dbReference type="InterPro" id="IPR001478">
    <property type="entry name" value="PDZ"/>
</dbReference>
<keyword evidence="5" id="KW-1133">Transmembrane helix</keyword>
<evidence type="ECO:0000313" key="9">
    <source>
        <dbReference type="Proteomes" id="UP000278440"/>
    </source>
</evidence>
<dbReference type="Gene3D" id="2.40.10.10">
    <property type="entry name" value="Trypsin-like serine proteases"/>
    <property type="match status" value="2"/>
</dbReference>
<dbReference type="RefSeq" id="WP_121033319.1">
    <property type="nucleotide sequence ID" value="NZ_JACHVT010000002.1"/>
</dbReference>
<evidence type="ECO:0000259" key="6">
    <source>
        <dbReference type="PROSITE" id="PS50106"/>
    </source>
</evidence>
<evidence type="ECO:0000313" key="7">
    <source>
        <dbReference type="EMBL" id="MBB2986078.1"/>
    </source>
</evidence>
<feature type="compositionally biased region" description="Low complexity" evidence="4">
    <location>
        <begin position="9"/>
        <end position="33"/>
    </location>
</feature>
<dbReference type="Gene3D" id="2.30.42.10">
    <property type="match status" value="1"/>
</dbReference>
<evidence type="ECO:0000256" key="4">
    <source>
        <dbReference type="SAM" id="MobiDB-lite"/>
    </source>
</evidence>
<dbReference type="EMBL" id="JACHVT010000002">
    <property type="protein sequence ID" value="MBB2986078.1"/>
    <property type="molecule type" value="Genomic_DNA"/>
</dbReference>
<dbReference type="Proteomes" id="UP000278440">
    <property type="component" value="Unassembled WGS sequence"/>
</dbReference>
<dbReference type="OrthoDB" id="9758917at2"/>
<dbReference type="Pfam" id="PF13365">
    <property type="entry name" value="Trypsin_2"/>
    <property type="match status" value="1"/>
</dbReference>
<keyword evidence="3 7" id="KW-0378">Hydrolase</keyword>
<comment type="caution">
    <text evidence="8">The sequence shown here is derived from an EMBL/GenBank/DDBJ whole genome shotgun (WGS) entry which is preliminary data.</text>
</comment>
<dbReference type="SUPFAM" id="SSF50156">
    <property type="entry name" value="PDZ domain-like"/>
    <property type="match status" value="1"/>
</dbReference>
<keyword evidence="2 8" id="KW-0645">Protease</keyword>
<dbReference type="EC" id="3.4.21.-" evidence="7"/>
<evidence type="ECO:0000256" key="1">
    <source>
        <dbReference type="ARBA" id="ARBA00010541"/>
    </source>
</evidence>
<protein>
    <submittedName>
        <fullName evidence="8">Putative serine protease PepD</fullName>
        <ecNumber evidence="7">3.4.21.-</ecNumber>
    </submittedName>
</protein>
<feature type="domain" description="PDZ" evidence="6">
    <location>
        <begin position="344"/>
        <end position="431"/>
    </location>
</feature>
<dbReference type="AlphaFoldDB" id="A0A495XW92"/>
<feature type="compositionally biased region" description="Gly residues" evidence="4">
    <location>
        <begin position="34"/>
        <end position="48"/>
    </location>
</feature>
<proteinExistence type="inferred from homology"/>
<feature type="compositionally biased region" description="Gly residues" evidence="4">
    <location>
        <begin position="59"/>
        <end position="70"/>
    </location>
</feature>
<keyword evidence="9" id="KW-1185">Reference proteome</keyword>
<dbReference type="PANTHER" id="PTHR43343">
    <property type="entry name" value="PEPTIDASE S12"/>
    <property type="match status" value="1"/>
</dbReference>
<dbReference type="InterPro" id="IPR043504">
    <property type="entry name" value="Peptidase_S1_PA_chymotrypsin"/>
</dbReference>
<reference evidence="8 9" key="1">
    <citation type="submission" date="2018-10" db="EMBL/GenBank/DDBJ databases">
        <title>Sequencing the genomes of 1000 actinobacteria strains.</title>
        <authorList>
            <person name="Klenk H.-P."/>
        </authorList>
    </citation>
    <scope>NUCLEOTIDE SEQUENCE [LARGE SCALE GENOMIC DNA]</scope>
    <source>
        <strain evidence="8 9">DSM 44267</strain>
    </source>
</reference>
<feature type="transmembrane region" description="Helical" evidence="5">
    <location>
        <begin position="71"/>
        <end position="92"/>
    </location>
</feature>
<evidence type="ECO:0000256" key="5">
    <source>
        <dbReference type="SAM" id="Phobius"/>
    </source>
</evidence>
<dbReference type="PRINTS" id="PR00834">
    <property type="entry name" value="PROTEASES2C"/>
</dbReference>
<sequence>MTMAPDNTQQIPQPSQPSQYWDVAPDGTTTPGPVGTGATGSPQGGSPQGGYPPAPPQGPTGGRSKGRGRGVLGTAGVALLAAVLASGGTYALTHGDDTTLASQTSSSTTQGGGTTSPTVVQGSATAPDWAAVAKAVSPSVVSIVVQTQQGSGAGSGVVYDDQGHILTNNHVVGDATGNGAIQVTLADGRTYDATIVGTDPSTDLAIIKLTNGPADLTPITLGDSDNLTVGAPVMAVGNPLGLSGTVTTGIVSALDRPVSTGSSEQSPFGNQASGDTVVTNAIQTSAAINPGNSGGALVNAKGELVGINSSIASLGGSSGGSQSGNIGIGFAIPVKEAKSIADQLIKTGKAEHAFLGVSTTDTTVSVGGAKRAGAQVAAVTSGTPAASAGVRKGDVITEVDGQPVDSATALVAQVREMSAGDKVKLTVVRGGAAQTIEVTLAVKPDATS</sequence>
<keyword evidence="5" id="KW-0472">Membrane</keyword>
<evidence type="ECO:0000256" key="3">
    <source>
        <dbReference type="ARBA" id="ARBA00022801"/>
    </source>
</evidence>
<dbReference type="PANTHER" id="PTHR43343:SF3">
    <property type="entry name" value="PROTEASE DO-LIKE 8, CHLOROPLASTIC"/>
    <property type="match status" value="1"/>
</dbReference>
<accession>A0A495XW92</accession>
<dbReference type="InterPro" id="IPR009003">
    <property type="entry name" value="Peptidase_S1_PA"/>
</dbReference>
<dbReference type="SUPFAM" id="SSF50494">
    <property type="entry name" value="Trypsin-like serine proteases"/>
    <property type="match status" value="1"/>
</dbReference>
<reference evidence="7 10" key="2">
    <citation type="submission" date="2020-08" db="EMBL/GenBank/DDBJ databases">
        <title>Genomic Encyclopedia of Type Strains, Phase IV (KMG-V): Genome sequencing to study the core and pangenomes of soil and plant-associated prokaryotes.</title>
        <authorList>
            <person name="Whitman W."/>
        </authorList>
    </citation>
    <scope>NUCLEOTIDE SEQUENCE [LARGE SCALE GENOMIC DNA]</scope>
    <source>
        <strain evidence="7 10">B3ACCR2</strain>
    </source>
</reference>
<dbReference type="Pfam" id="PF13180">
    <property type="entry name" value="PDZ_2"/>
    <property type="match status" value="1"/>
</dbReference>
<feature type="compositionally biased region" description="Low complexity" evidence="4">
    <location>
        <begin position="102"/>
        <end position="121"/>
    </location>
</feature>
<organism evidence="8 9">
    <name type="scientific">Terracoccus luteus</name>
    <dbReference type="NCBI Taxonomy" id="53356"/>
    <lineage>
        <taxon>Bacteria</taxon>
        <taxon>Bacillati</taxon>
        <taxon>Actinomycetota</taxon>
        <taxon>Actinomycetes</taxon>
        <taxon>Micrococcales</taxon>
        <taxon>Intrasporangiaceae</taxon>
        <taxon>Terracoccus</taxon>
    </lineage>
</organism>
<dbReference type="Proteomes" id="UP000590811">
    <property type="component" value="Unassembled WGS sequence"/>
</dbReference>
<feature type="region of interest" description="Disordered" evidence="4">
    <location>
        <begin position="1"/>
        <end position="70"/>
    </location>
</feature>
<dbReference type="SMART" id="SM00228">
    <property type="entry name" value="PDZ"/>
    <property type="match status" value="1"/>
</dbReference>
<evidence type="ECO:0000313" key="8">
    <source>
        <dbReference type="EMBL" id="RKT78841.1"/>
    </source>
</evidence>
<evidence type="ECO:0000256" key="2">
    <source>
        <dbReference type="ARBA" id="ARBA00022670"/>
    </source>
</evidence>
<name>A0A495XW92_9MICO</name>
<dbReference type="EMBL" id="RBXT01000001">
    <property type="protein sequence ID" value="RKT78841.1"/>
    <property type="molecule type" value="Genomic_DNA"/>
</dbReference>
<dbReference type="GO" id="GO:0004252">
    <property type="term" value="F:serine-type endopeptidase activity"/>
    <property type="evidence" value="ECO:0007669"/>
    <property type="project" value="InterPro"/>
</dbReference>
<feature type="region of interest" description="Disordered" evidence="4">
    <location>
        <begin position="100"/>
        <end position="121"/>
    </location>
</feature>
<dbReference type="InterPro" id="IPR001940">
    <property type="entry name" value="Peptidase_S1C"/>
</dbReference>
<dbReference type="InterPro" id="IPR036034">
    <property type="entry name" value="PDZ_sf"/>
</dbReference>
<gene>
    <name evidence="8" type="ORF">DFJ68_2295</name>
    <name evidence="7" type="ORF">FHW14_001227</name>
</gene>
<dbReference type="CDD" id="cd06779">
    <property type="entry name" value="cpPDZ_Deg_HtrA-like"/>
    <property type="match status" value="1"/>
</dbReference>